<dbReference type="Pfam" id="PF20209">
    <property type="entry name" value="DUF6570"/>
    <property type="match status" value="1"/>
</dbReference>
<evidence type="ECO:0000259" key="3">
    <source>
        <dbReference type="Pfam" id="PF05970"/>
    </source>
</evidence>
<comment type="caution">
    <text evidence="6">The sequence shown here is derived from an EMBL/GenBank/DDBJ whole genome shotgun (WGS) entry which is preliminary data.</text>
</comment>
<evidence type="ECO:0000256" key="1">
    <source>
        <dbReference type="RuleBase" id="RU363044"/>
    </source>
</evidence>
<dbReference type="InterPro" id="IPR027417">
    <property type="entry name" value="P-loop_NTPase"/>
</dbReference>
<keyword evidence="1" id="KW-0547">Nucleotide-binding</keyword>
<keyword evidence="1" id="KW-0227">DNA damage</keyword>
<dbReference type="GO" id="GO:0005524">
    <property type="term" value="F:ATP binding"/>
    <property type="evidence" value="ECO:0007669"/>
    <property type="project" value="UniProtKB-KW"/>
</dbReference>
<dbReference type="Proteomes" id="UP000001861">
    <property type="component" value="Unassembled WGS sequence"/>
</dbReference>
<gene>
    <name evidence="6" type="ORF">CC1G_04093</name>
</gene>
<feature type="region of interest" description="Disordered" evidence="2">
    <location>
        <begin position="1963"/>
        <end position="2026"/>
    </location>
</feature>
<feature type="region of interest" description="Disordered" evidence="2">
    <location>
        <begin position="1037"/>
        <end position="1091"/>
    </location>
</feature>
<dbReference type="Gene3D" id="3.40.50.300">
    <property type="entry name" value="P-loop containing nucleotide triphosphate hydrolases"/>
    <property type="match status" value="1"/>
</dbReference>
<evidence type="ECO:0000259" key="5">
    <source>
        <dbReference type="Pfam" id="PF20209"/>
    </source>
</evidence>
<dbReference type="InParanoid" id="A8NVY4"/>
<dbReference type="GO" id="GO:0016887">
    <property type="term" value="F:ATP hydrolysis activity"/>
    <property type="evidence" value="ECO:0007669"/>
    <property type="project" value="RHEA"/>
</dbReference>
<accession>A8NVY4</accession>
<comment type="catalytic activity">
    <reaction evidence="1">
        <text>ATP + H2O = ADP + phosphate + H(+)</text>
        <dbReference type="Rhea" id="RHEA:13065"/>
        <dbReference type="ChEBI" id="CHEBI:15377"/>
        <dbReference type="ChEBI" id="CHEBI:15378"/>
        <dbReference type="ChEBI" id="CHEBI:30616"/>
        <dbReference type="ChEBI" id="CHEBI:43474"/>
        <dbReference type="ChEBI" id="CHEBI:456216"/>
        <dbReference type="EC" id="5.6.2.3"/>
    </reaction>
</comment>
<reference evidence="6 7" key="1">
    <citation type="journal article" date="2010" name="Proc. Natl. Acad. Sci. U.S.A.">
        <title>Insights into evolution of multicellular fungi from the assembled chromosomes of the mushroom Coprinopsis cinerea (Coprinus cinereus).</title>
        <authorList>
            <person name="Stajich J.E."/>
            <person name="Wilke S.K."/>
            <person name="Ahren D."/>
            <person name="Au C.H."/>
            <person name="Birren B.W."/>
            <person name="Borodovsky M."/>
            <person name="Burns C."/>
            <person name="Canback B."/>
            <person name="Casselton L.A."/>
            <person name="Cheng C.K."/>
            <person name="Deng J."/>
            <person name="Dietrich F.S."/>
            <person name="Fargo D.C."/>
            <person name="Farman M.L."/>
            <person name="Gathman A.C."/>
            <person name="Goldberg J."/>
            <person name="Guigo R."/>
            <person name="Hoegger P.J."/>
            <person name="Hooker J.B."/>
            <person name="Huggins A."/>
            <person name="James T.Y."/>
            <person name="Kamada T."/>
            <person name="Kilaru S."/>
            <person name="Kodira C."/>
            <person name="Kues U."/>
            <person name="Kupfer D."/>
            <person name="Kwan H.S."/>
            <person name="Lomsadze A."/>
            <person name="Li W."/>
            <person name="Lilly W.W."/>
            <person name="Ma L.J."/>
            <person name="Mackey A.J."/>
            <person name="Manning G."/>
            <person name="Martin F."/>
            <person name="Muraguchi H."/>
            <person name="Natvig D.O."/>
            <person name="Palmerini H."/>
            <person name="Ramesh M.A."/>
            <person name="Rehmeyer C.J."/>
            <person name="Roe B.A."/>
            <person name="Shenoy N."/>
            <person name="Stanke M."/>
            <person name="Ter-Hovhannisyan V."/>
            <person name="Tunlid A."/>
            <person name="Velagapudi R."/>
            <person name="Vision T.J."/>
            <person name="Zeng Q."/>
            <person name="Zolan M.E."/>
            <person name="Pukkila P.J."/>
        </authorList>
    </citation>
    <scope>NUCLEOTIDE SEQUENCE [LARGE SCALE GENOMIC DNA]</scope>
    <source>
        <strain evidence="7">Okayama-7 / 130 / ATCC MYA-4618 / FGSC 9003</strain>
    </source>
</reference>
<dbReference type="GO" id="GO:0006281">
    <property type="term" value="P:DNA repair"/>
    <property type="evidence" value="ECO:0007669"/>
    <property type="project" value="UniProtKB-KW"/>
</dbReference>
<evidence type="ECO:0000313" key="7">
    <source>
        <dbReference type="Proteomes" id="UP000001861"/>
    </source>
</evidence>
<dbReference type="HOGENOM" id="CLU_001393_0_0_1"/>
<proteinExistence type="inferred from homology"/>
<dbReference type="InterPro" id="IPR025476">
    <property type="entry name" value="Helitron_helicase-like"/>
</dbReference>
<dbReference type="eggNOG" id="KOG0987">
    <property type="taxonomic scope" value="Eukaryota"/>
</dbReference>
<dbReference type="GO" id="GO:0006310">
    <property type="term" value="P:DNA recombination"/>
    <property type="evidence" value="ECO:0007669"/>
    <property type="project" value="UniProtKB-KW"/>
</dbReference>
<feature type="domain" description="DNA helicase Pif1-like DEAD-box helicase" evidence="3">
    <location>
        <begin position="1422"/>
        <end position="1639"/>
    </location>
</feature>
<keyword evidence="7" id="KW-1185">Reference proteome</keyword>
<dbReference type="InterPro" id="IPR051055">
    <property type="entry name" value="PIF1_helicase"/>
</dbReference>
<dbReference type="VEuPathDB" id="FungiDB:CC1G_04093"/>
<evidence type="ECO:0000313" key="6">
    <source>
        <dbReference type="EMBL" id="EAU84997.2"/>
    </source>
</evidence>
<dbReference type="PANTHER" id="PTHR47642:SF5">
    <property type="entry name" value="ATP-DEPENDENT DNA HELICASE"/>
    <property type="match status" value="1"/>
</dbReference>
<dbReference type="GeneID" id="6013332"/>
<dbReference type="OMA" id="SITYLEY"/>
<dbReference type="GO" id="GO:0043139">
    <property type="term" value="F:5'-3' DNA helicase activity"/>
    <property type="evidence" value="ECO:0007669"/>
    <property type="project" value="UniProtKB-EC"/>
</dbReference>
<dbReference type="Pfam" id="PF14214">
    <property type="entry name" value="Helitron_like_N"/>
    <property type="match status" value="1"/>
</dbReference>
<keyword evidence="1" id="KW-0347">Helicase</keyword>
<feature type="domain" description="DUF6570" evidence="5">
    <location>
        <begin position="248"/>
        <end position="379"/>
    </location>
</feature>
<protein>
    <recommendedName>
        <fullName evidence="1">ATP-dependent DNA helicase</fullName>
        <ecNumber evidence="1">5.6.2.3</ecNumber>
    </recommendedName>
</protein>
<comment type="cofactor">
    <cofactor evidence="1">
        <name>Mg(2+)</name>
        <dbReference type="ChEBI" id="CHEBI:18420"/>
    </cofactor>
</comment>
<comment type="similarity">
    <text evidence="1">Belongs to the helicase family.</text>
</comment>
<organism evidence="6 7">
    <name type="scientific">Coprinopsis cinerea (strain Okayama-7 / 130 / ATCC MYA-4618 / FGSC 9003)</name>
    <name type="common">Inky cap fungus</name>
    <name type="synonym">Hormographiella aspergillata</name>
    <dbReference type="NCBI Taxonomy" id="240176"/>
    <lineage>
        <taxon>Eukaryota</taxon>
        <taxon>Fungi</taxon>
        <taxon>Dikarya</taxon>
        <taxon>Basidiomycota</taxon>
        <taxon>Agaricomycotina</taxon>
        <taxon>Agaricomycetes</taxon>
        <taxon>Agaricomycetidae</taxon>
        <taxon>Agaricales</taxon>
        <taxon>Agaricineae</taxon>
        <taxon>Psathyrellaceae</taxon>
        <taxon>Coprinopsis</taxon>
    </lineage>
</organism>
<dbReference type="Pfam" id="PF05970">
    <property type="entry name" value="PIF1"/>
    <property type="match status" value="1"/>
</dbReference>
<evidence type="ECO:0000259" key="4">
    <source>
        <dbReference type="Pfam" id="PF14214"/>
    </source>
</evidence>
<keyword evidence="1" id="KW-0067">ATP-binding</keyword>
<keyword evidence="1" id="KW-0378">Hydrolase</keyword>
<keyword evidence="1" id="KW-0233">DNA recombination</keyword>
<dbReference type="SUPFAM" id="SSF52540">
    <property type="entry name" value="P-loop containing nucleoside triphosphate hydrolases"/>
    <property type="match status" value="2"/>
</dbReference>
<dbReference type="InterPro" id="IPR010285">
    <property type="entry name" value="DNA_helicase_pif1-like_DEAD"/>
</dbReference>
<dbReference type="OrthoDB" id="3259294at2759"/>
<feature type="compositionally biased region" description="Acidic residues" evidence="2">
    <location>
        <begin position="1056"/>
        <end position="1080"/>
    </location>
</feature>
<sequence>MKHAVIEYGSLIQELKSFTADEMQQLGLDADQYGEVSGGASVVAAYSEIPNEIPEGILVAVPPVMLARKLKKGAAVTFAKCHGMKVASRWTLPMIVEQFMLHHCEPGQCPGLFCVFKGLRTVDELDYISDSDPETFEWPPGDDCEPPDSFPPPPLSLKEKARIIRDFVADCDEGNLKEGHCMVCAQLYRDRDLLMFDSTRYSLEPLIEADVAVIERKARSTERISVEGPILDTRSSKVCVGCDDSLSKGRRPRNALANGLWLGDVPECLTCLTYTERLLVAKVRHNRSIVRVASGHRKMVANVVSYANPTPKIYKKLPPHRRELDDVLVFIFVGSAPPTEDDFRRTPMMVRRTKVLEALEWLQANHDEYWDVQIDHEALGSYKENKAPVEVLYHPIEDDEGNIIPTAASVHETDLEEGTETGPCPYRVHGLTGDAFAAMTVNQRKIHALRFLKEGGAALAVAHGDDPESIYRNPGLYPQMFPWLFPFGKGAIGQATLNGILSESSHKRWLLNYYDRRFQQDAQFVIVAFNHDQIKEGSSKSFILAKRRNFPSLAKKIRDINPAALRDISERMEAGGHVTPETDEERRCFALLDAIKSVSISVGGSLASKQADRTKVWSMSYAKGLPPWYITISPVDQKHPISIYRGDPSCNIFDAEILPASVRQKIASLNPVACARFFHFLVELFIKHVLGWNNERGGRYGRTSGYWGSVEQQGRQSLHGHFVVWIVGTPSPQEIRRRLLDEGGEFQKRLIAYLEDCQVGECLTGPLDKVAEALDSLERTDDSYEDPTLTLPTAPPDVECSSEGDCNCVECAKLQEWFQRFKLQVDDLILRSHIHTCYAKRETSKNSGNEAKVHATAKGCLNKDGRCTARFPRPTFEKSEVDPKDGHINIKKLESMMNTLTPELTYLMRCNTDVSSLLSGTAMKAVIGYVTDYITKPSLKTYQIFSTSYDVFERHNSLLSPDLTGDDALNAGRKLIMKTVNSLTSKIEIGAPMAALHLLGIPDSYCSHTFVPFYWKSFFNYVWRTWDAFEKGLDRGDDMEDELPTQQQGVGFSEDGSSESEDGDEEIEPEKDDITPDEGNEVVPIHQNSGSFIGKSSLDDYRARPRKYEKISLYDWIQCAVRTTKSQLRKMGAEKMRQYHHYQESHPLHRSHVVTVDPSRRQTVIPNFLGPLLPRKDEGDLDEWACAMLTIFKPWRKPLDLKAAGASWKETYAGQAFTDRERRLISNLNLRYECYDARDDFQQQIKNLPIHGSAQENVEGVGFEDGDEENDDIYGIDECEAEKRMDESDDRMNEPRSECARKSLDTLSRAGWRLGDNQRGVFHDDWEKIKVTKKLSGDQWKKVVDNTRKKILQSKYGGIILNRPGEDGDETEAESAWHAIKKRKIVFVMPGSYLTKDFHLFNSEAVKSNQELLNSIKGRYTFNYEQEKAFNIVCNHALSGGSEQLKMYIGGMGGTGKSRVLKGIIDFFKGRKEEYRIVVLAPTGNAASLIDGSTYHSYLKIFPGEREQDIPKRVDELRTQLECVNYIFMDEISMMSCYDMYRISRRLCDARNRADLPFGGINIIFAGDFAQLPPTTGHSLYSRKVSEYQTPRQNLSEQHNSIGKRAWMQITSVVILKKNMRQSEESDEDTKFRKALENLRYFNCDDDDIQFLRSRVAEANPRIDLNDEKFRFASIITSLNADKDGYNELYSERFAEESGRSLHSFYSIDKPVSDKLSRTPKRGRRIRLTYMDRNTQEKLWSMPSHTSKLVAGRLILCLGMPVCIRYNVATELCITKGQEGTVAGWVAHRHPVWKDHDCLDVLFVKLTNPPKKIKIPYLPENVVPITKISTTMRAKTGVDDRDFACISRHQVPVLPNFSMTDYSSQAKSREINVVDIGQCRSFQAIYVCLSRGTSAAGTVILEDFADSDVRGVLDKDLAMEYRALKHLDEITDLVYRNELPEGILHTGRMDTLKAYKEWKGIVDGNDDDESQHKDSVQTGKRKERNECPSQNLEHDAKRRRTQVSNQGVFRRRTAGANSSPQGPSWDWSDPSCAYDTIVCIIFNLCQWEKKWMAFMTNSGVPILQRMSRDVEDVLAGYLEVTDVRNAFRHMIRGVAGPEFAAGRREYDIRGILFSMVGWSNLEAPLALICEAIPERGAGSVLPSRTWELLVAIHKNAMDVGNVRWI</sequence>
<keyword evidence="1" id="KW-0234">DNA repair</keyword>
<evidence type="ECO:0000256" key="2">
    <source>
        <dbReference type="SAM" id="MobiDB-lite"/>
    </source>
</evidence>
<feature type="domain" description="Helitron helicase-like" evidence="4">
    <location>
        <begin position="506"/>
        <end position="724"/>
    </location>
</feature>
<name>A8NVY4_COPC7</name>
<dbReference type="GO" id="GO:0000723">
    <property type="term" value="P:telomere maintenance"/>
    <property type="evidence" value="ECO:0007669"/>
    <property type="project" value="InterPro"/>
</dbReference>
<dbReference type="EMBL" id="AACS02000004">
    <property type="protein sequence ID" value="EAU84997.2"/>
    <property type="molecule type" value="Genomic_DNA"/>
</dbReference>
<dbReference type="InterPro" id="IPR046700">
    <property type="entry name" value="DUF6570"/>
</dbReference>
<dbReference type="RefSeq" id="XP_001836780.2">
    <property type="nucleotide sequence ID" value="XM_001836728.2"/>
</dbReference>
<dbReference type="PANTHER" id="PTHR47642">
    <property type="entry name" value="ATP-DEPENDENT DNA HELICASE"/>
    <property type="match status" value="1"/>
</dbReference>
<dbReference type="EC" id="5.6.2.3" evidence="1"/>
<dbReference type="KEGG" id="cci:CC1G_04093"/>